<accession>A0A370N9X6</accession>
<dbReference type="GO" id="GO:0003863">
    <property type="term" value="F:branched-chain 2-oxo acid dehydrogenase activity"/>
    <property type="evidence" value="ECO:0007669"/>
    <property type="project" value="UniProtKB-EC"/>
</dbReference>
<dbReference type="Gene3D" id="3.40.50.970">
    <property type="match status" value="1"/>
</dbReference>
<dbReference type="SMART" id="SM00861">
    <property type="entry name" value="Transket_pyr"/>
    <property type="match status" value="1"/>
</dbReference>
<proteinExistence type="predicted"/>
<dbReference type="PANTHER" id="PTHR42980:SF1">
    <property type="entry name" value="2-OXOISOVALERATE DEHYDROGENASE SUBUNIT BETA, MITOCHONDRIAL"/>
    <property type="match status" value="1"/>
</dbReference>
<protein>
    <recommendedName>
        <fullName evidence="2">3-methyl-2-oxobutanoate dehydrogenase (2-methylpropanoyl-transferring)</fullName>
        <ecNumber evidence="2">1.2.4.4</ecNumber>
    </recommendedName>
</protein>
<dbReference type="OrthoDB" id="9780894at2"/>
<dbReference type="Pfam" id="PF02780">
    <property type="entry name" value="Transketolase_C"/>
    <property type="match status" value="1"/>
</dbReference>
<keyword evidence="3" id="KW-0560">Oxidoreductase</keyword>
<reference evidence="6" key="1">
    <citation type="submission" date="2018-05" db="EMBL/GenBank/DDBJ databases">
        <authorList>
            <person name="Feng T."/>
        </authorList>
    </citation>
    <scope>NUCLEOTIDE SEQUENCE [LARGE SCALE GENOMIC DNA]</scope>
    <source>
        <strain evidence="6">S27</strain>
    </source>
</reference>
<dbReference type="FunFam" id="3.40.50.920:FF:000001">
    <property type="entry name" value="Pyruvate dehydrogenase E1 beta subunit"/>
    <property type="match status" value="1"/>
</dbReference>
<organism evidence="5 6">
    <name type="scientific">Paraburkholderia lacunae</name>
    <dbReference type="NCBI Taxonomy" id="2211104"/>
    <lineage>
        <taxon>Bacteria</taxon>
        <taxon>Pseudomonadati</taxon>
        <taxon>Pseudomonadota</taxon>
        <taxon>Betaproteobacteria</taxon>
        <taxon>Burkholderiales</taxon>
        <taxon>Burkholderiaceae</taxon>
        <taxon>Paraburkholderia</taxon>
    </lineage>
</organism>
<dbReference type="EMBL" id="QHKS01000007">
    <property type="protein sequence ID" value="RDK02402.1"/>
    <property type="molecule type" value="Genomic_DNA"/>
</dbReference>
<dbReference type="Gene3D" id="3.40.50.920">
    <property type="match status" value="1"/>
</dbReference>
<evidence type="ECO:0000259" key="4">
    <source>
        <dbReference type="SMART" id="SM00861"/>
    </source>
</evidence>
<comment type="cofactor">
    <cofactor evidence="1">
        <name>thiamine diphosphate</name>
        <dbReference type="ChEBI" id="CHEBI:58937"/>
    </cofactor>
</comment>
<dbReference type="EC" id="1.2.4.4" evidence="2"/>
<evidence type="ECO:0000313" key="6">
    <source>
        <dbReference type="Proteomes" id="UP000254875"/>
    </source>
</evidence>
<dbReference type="RefSeq" id="WP_115101080.1">
    <property type="nucleotide sequence ID" value="NZ_QHKS01000007.1"/>
</dbReference>
<comment type="caution">
    <text evidence="5">The sequence shown here is derived from an EMBL/GenBank/DDBJ whole genome shotgun (WGS) entry which is preliminary data.</text>
</comment>
<dbReference type="InterPro" id="IPR005475">
    <property type="entry name" value="Transketolase-like_Pyr-bd"/>
</dbReference>
<dbReference type="GO" id="GO:0009083">
    <property type="term" value="P:branched-chain amino acid catabolic process"/>
    <property type="evidence" value="ECO:0007669"/>
    <property type="project" value="TreeGrafter"/>
</dbReference>
<feature type="domain" description="Transketolase-like pyrimidine-binding" evidence="4">
    <location>
        <begin position="4"/>
        <end position="179"/>
    </location>
</feature>
<name>A0A370N9X6_9BURK</name>
<dbReference type="InterPro" id="IPR029061">
    <property type="entry name" value="THDP-binding"/>
</dbReference>
<dbReference type="AlphaFoldDB" id="A0A370N9X6"/>
<gene>
    <name evidence="5" type="ORF">DLM46_12455</name>
</gene>
<keyword evidence="6" id="KW-1185">Reference proteome</keyword>
<dbReference type="SUPFAM" id="SSF52922">
    <property type="entry name" value="TK C-terminal domain-like"/>
    <property type="match status" value="1"/>
</dbReference>
<dbReference type="GO" id="GO:0007584">
    <property type="term" value="P:response to nutrient"/>
    <property type="evidence" value="ECO:0007669"/>
    <property type="project" value="TreeGrafter"/>
</dbReference>
<evidence type="ECO:0000313" key="5">
    <source>
        <dbReference type="EMBL" id="RDK02402.1"/>
    </source>
</evidence>
<evidence type="ECO:0000256" key="1">
    <source>
        <dbReference type="ARBA" id="ARBA00001964"/>
    </source>
</evidence>
<evidence type="ECO:0000256" key="3">
    <source>
        <dbReference type="ARBA" id="ARBA00023002"/>
    </source>
</evidence>
<sequence length="326" mass="34809">MADLNMVEALNQALAYELAHDPAVVLLGEDIGVNGGVFRATVGLQARFGAQRVIDTPLAETAIAGTAIGMAAMDLKPVVEIQFSGFIYPAIDHILNHASRLRHRTRGRLACPLVIRAPCGAGIHAPEHHSESPEALFTHIPGLRVVTPSSPARAYGLLLASIRDPDPVIFFEPTRLYRLFRQPVEDNGEALPLDTCFTLRAGSDITLVSWGGALQDVQAAADLLAQEGVMAEVIDVATLKPLDMNTILASVAKTGRCVIVHEGSRTGGVGAEIAAGIAERGLYSLLAPVQRVTGYDVVVPLYRLENQYMPGTERIVAAVRQTLEAS</sequence>
<dbReference type="Proteomes" id="UP000254875">
    <property type="component" value="Unassembled WGS sequence"/>
</dbReference>
<evidence type="ECO:0000256" key="2">
    <source>
        <dbReference type="ARBA" id="ARBA00012277"/>
    </source>
</evidence>
<dbReference type="FunFam" id="3.40.50.970:FF:000001">
    <property type="entry name" value="Pyruvate dehydrogenase E1 beta subunit"/>
    <property type="match status" value="1"/>
</dbReference>
<dbReference type="Pfam" id="PF02779">
    <property type="entry name" value="Transket_pyr"/>
    <property type="match status" value="1"/>
</dbReference>
<dbReference type="InterPro" id="IPR033248">
    <property type="entry name" value="Transketolase_C"/>
</dbReference>
<dbReference type="SUPFAM" id="SSF52518">
    <property type="entry name" value="Thiamin diphosphate-binding fold (THDP-binding)"/>
    <property type="match status" value="1"/>
</dbReference>
<dbReference type="InterPro" id="IPR009014">
    <property type="entry name" value="Transketo_C/PFOR_II"/>
</dbReference>
<dbReference type="PANTHER" id="PTHR42980">
    <property type="entry name" value="2-OXOISOVALERATE DEHYDROGENASE SUBUNIT BETA-RELATED"/>
    <property type="match status" value="1"/>
</dbReference>
<dbReference type="CDD" id="cd07036">
    <property type="entry name" value="TPP_PYR_E1-PDHc-beta_like"/>
    <property type="match status" value="1"/>
</dbReference>